<feature type="region of interest" description="Disordered" evidence="1">
    <location>
        <begin position="1"/>
        <end position="38"/>
    </location>
</feature>
<dbReference type="EMBL" id="QMAU01000043">
    <property type="protein sequence ID" value="RXI53822.1"/>
    <property type="molecule type" value="Genomic_DNA"/>
</dbReference>
<keyword evidence="3" id="KW-0969">Cilium</keyword>
<feature type="domain" description="Anti-sigma-28 factor FlgM C-terminal" evidence="2">
    <location>
        <begin position="36"/>
        <end position="88"/>
    </location>
</feature>
<evidence type="ECO:0000313" key="3">
    <source>
        <dbReference type="EMBL" id="RXI53822.1"/>
    </source>
</evidence>
<dbReference type="InterPro" id="IPR035890">
    <property type="entry name" value="Anti-sigma-28_factor_FlgM_sf"/>
</dbReference>
<dbReference type="Proteomes" id="UP000290273">
    <property type="component" value="Unassembled WGS sequence"/>
</dbReference>
<gene>
    <name evidence="3" type="ORF">DP131_10890</name>
</gene>
<evidence type="ECO:0000259" key="2">
    <source>
        <dbReference type="Pfam" id="PF04316"/>
    </source>
</evidence>
<comment type="caution">
    <text evidence="3">The sequence shown here is derived from an EMBL/GenBank/DDBJ whole genome shotgun (WGS) entry which is preliminary data.</text>
</comment>
<keyword evidence="3" id="KW-0966">Cell projection</keyword>
<reference evidence="3 4" key="1">
    <citation type="submission" date="2018-06" db="EMBL/GenBank/DDBJ databases">
        <title>Genome conservation of Clostridium tetani.</title>
        <authorList>
            <person name="Bruggemann H."/>
            <person name="Popoff M.R."/>
        </authorList>
    </citation>
    <scope>NUCLEOTIDE SEQUENCE [LARGE SCALE GENOMIC DNA]</scope>
    <source>
        <strain evidence="3 4">63.05</strain>
    </source>
</reference>
<dbReference type="InterPro" id="IPR031316">
    <property type="entry name" value="FlgM_C"/>
</dbReference>
<evidence type="ECO:0000256" key="1">
    <source>
        <dbReference type="SAM" id="MobiDB-lite"/>
    </source>
</evidence>
<evidence type="ECO:0000313" key="4">
    <source>
        <dbReference type="Proteomes" id="UP000290273"/>
    </source>
</evidence>
<protein>
    <submittedName>
        <fullName evidence="3">Flagellar biosynthesis anti-sigma factor FlgM</fullName>
    </submittedName>
</protein>
<organism evidence="3 4">
    <name type="scientific">Clostridium tetani</name>
    <dbReference type="NCBI Taxonomy" id="1513"/>
    <lineage>
        <taxon>Bacteria</taxon>
        <taxon>Bacillati</taxon>
        <taxon>Bacillota</taxon>
        <taxon>Clostridia</taxon>
        <taxon>Eubacteriales</taxon>
        <taxon>Clostridiaceae</taxon>
        <taxon>Clostridium</taxon>
    </lineage>
</organism>
<dbReference type="Pfam" id="PF04316">
    <property type="entry name" value="FlgM"/>
    <property type="match status" value="1"/>
</dbReference>
<accession>A0ABY0EMF1</accession>
<name>A0ABY0EMF1_CLOTA</name>
<feature type="compositionally biased region" description="Basic and acidic residues" evidence="1">
    <location>
        <begin position="18"/>
        <end position="38"/>
    </location>
</feature>
<sequence>MNMKIGGVGSNSAINSYDRNKNTLDNRKVNNDKKRDSIEISSLGKSLSKYSIEDDKINREKRVETIREEISKDTYNIHSKYIAKGLIDAMKGRF</sequence>
<keyword evidence="3" id="KW-0282">Flagellum</keyword>
<dbReference type="SUPFAM" id="SSF101498">
    <property type="entry name" value="Anti-sigma factor FlgM"/>
    <property type="match status" value="1"/>
</dbReference>
<proteinExistence type="predicted"/>